<keyword evidence="3" id="KW-1185">Reference proteome</keyword>
<feature type="region of interest" description="Disordered" evidence="1">
    <location>
        <begin position="556"/>
        <end position="603"/>
    </location>
</feature>
<comment type="caution">
    <text evidence="2">The sequence shown here is derived from an EMBL/GenBank/DDBJ whole genome shotgun (WGS) entry which is preliminary data.</text>
</comment>
<dbReference type="STRING" id="5454.A0A163G2U2"/>
<protein>
    <submittedName>
        <fullName evidence="2">Uncharacterized protein</fullName>
    </submittedName>
</protein>
<dbReference type="EMBL" id="JYNV01000154">
    <property type="protein sequence ID" value="KZM24654.1"/>
    <property type="molecule type" value="Genomic_DNA"/>
</dbReference>
<organism evidence="2 3">
    <name type="scientific">Didymella rabiei</name>
    <name type="common">Chickpea ascochyta blight fungus</name>
    <name type="synonym">Mycosphaerella rabiei</name>
    <dbReference type="NCBI Taxonomy" id="5454"/>
    <lineage>
        <taxon>Eukaryota</taxon>
        <taxon>Fungi</taxon>
        <taxon>Dikarya</taxon>
        <taxon>Ascomycota</taxon>
        <taxon>Pezizomycotina</taxon>
        <taxon>Dothideomycetes</taxon>
        <taxon>Pleosporomycetidae</taxon>
        <taxon>Pleosporales</taxon>
        <taxon>Pleosporineae</taxon>
        <taxon>Didymellaceae</taxon>
        <taxon>Ascochyta</taxon>
    </lineage>
</organism>
<reference evidence="2 3" key="1">
    <citation type="journal article" date="2016" name="Sci. Rep.">
        <title>Draft genome sequencing and secretome analysis of fungal phytopathogen Ascochyta rabiei provides insight into the necrotrophic effector repertoire.</title>
        <authorList>
            <person name="Verma S."/>
            <person name="Gazara R.K."/>
            <person name="Nizam S."/>
            <person name="Parween S."/>
            <person name="Chattopadhyay D."/>
            <person name="Verma P.K."/>
        </authorList>
    </citation>
    <scope>NUCLEOTIDE SEQUENCE [LARGE SCALE GENOMIC DNA]</scope>
    <source>
        <strain evidence="2 3">ArDII</strain>
    </source>
</reference>
<evidence type="ECO:0000256" key="1">
    <source>
        <dbReference type="SAM" id="MobiDB-lite"/>
    </source>
</evidence>
<dbReference type="AlphaFoldDB" id="A0A163G2U2"/>
<dbReference type="OrthoDB" id="3786931at2759"/>
<name>A0A163G2U2_DIDRA</name>
<evidence type="ECO:0000313" key="2">
    <source>
        <dbReference type="EMBL" id="KZM24654.1"/>
    </source>
</evidence>
<sequence length="603" mass="66696">MPLLFRKMQTRLLRNSDMKKLVRVLRNDAPPVSNDEGGSYEKATEIAIKKLPRRLRSSPLSSHGALCRAHKGLDAHLMTDIWAWVKYELGVGIGRFLYPIIMSNVLSESDKHRARQLEPVVRIFKPDWTLAESSPPGIPPIDAGDKWVYQQNGCPACILARIGSDENALFALFAGMYGHHRSRSGGQKGVDKIKSRRLRFVRYWMRTHQNGKQMTFDAYDLGVELKTLRCEAKASLRQSGQPTRYTRDSVDEVPVAAHHRLDNEPAIAADLSEPYTPKLWSTNTPHDPKIGPTPPRDPTTPTVTEDWHEKPLANVPIQTQIQPAPFQSRELDTLSLLPARSHTNPKHRDSVLSPATSISIASFNTAASMRGYSFDPFDTPEDRIGRYQATHLPKANTTLKRHDSILAPPSHRYPVSSLYSSPSCLTLKNLSPPPQHYPAPHPSPAPSRLTLATSIASFNSAAPNNTASARAYRFDPFETPEERVRKYEALLRSKSFGGGGGDSTHGAEDRAENSESGEGEGGATVVFGNRLLPRPSRCSMYSAFVEGGWDGAECDEEEAEWGVLGEPGLGAVEEERAHSDGDVGEDEDESENYSQNSYTQKAA</sequence>
<proteinExistence type="predicted"/>
<feature type="region of interest" description="Disordered" evidence="1">
    <location>
        <begin position="282"/>
        <end position="303"/>
    </location>
</feature>
<feature type="compositionally biased region" description="Acidic residues" evidence="1">
    <location>
        <begin position="582"/>
        <end position="591"/>
    </location>
</feature>
<feature type="region of interest" description="Disordered" evidence="1">
    <location>
        <begin position="493"/>
        <end position="524"/>
    </location>
</feature>
<evidence type="ECO:0000313" key="3">
    <source>
        <dbReference type="Proteomes" id="UP000076837"/>
    </source>
</evidence>
<accession>A0A163G2U2</accession>
<dbReference type="Proteomes" id="UP000076837">
    <property type="component" value="Unassembled WGS sequence"/>
</dbReference>
<gene>
    <name evidence="2" type="ORF">ST47_g4165</name>
</gene>
<feature type="compositionally biased region" description="Polar residues" evidence="1">
    <location>
        <begin position="592"/>
        <end position="603"/>
    </location>
</feature>